<name>A0A1F8E919_9BACT</name>
<comment type="caution">
    <text evidence="1">The sequence shown here is derived from an EMBL/GenBank/DDBJ whole genome shotgun (WGS) entry which is preliminary data.</text>
</comment>
<evidence type="ECO:0000313" key="1">
    <source>
        <dbReference type="EMBL" id="OGM97394.1"/>
    </source>
</evidence>
<evidence type="ECO:0000313" key="2">
    <source>
        <dbReference type="Proteomes" id="UP000177594"/>
    </source>
</evidence>
<dbReference type="Proteomes" id="UP000177594">
    <property type="component" value="Unassembled WGS sequence"/>
</dbReference>
<proteinExistence type="predicted"/>
<organism evidence="1 2">
    <name type="scientific">Candidatus Yanofskybacteria bacterium RIFCSPHIGHO2_01_FULL_39_8b</name>
    <dbReference type="NCBI Taxonomy" id="1802659"/>
    <lineage>
        <taxon>Bacteria</taxon>
        <taxon>Candidatus Yanofskyibacteriota</taxon>
    </lineage>
</organism>
<dbReference type="EMBL" id="MGIZ01000053">
    <property type="protein sequence ID" value="OGM97394.1"/>
    <property type="molecule type" value="Genomic_DNA"/>
</dbReference>
<reference evidence="1 2" key="1">
    <citation type="journal article" date="2016" name="Nat. Commun.">
        <title>Thousands of microbial genomes shed light on interconnected biogeochemical processes in an aquifer system.</title>
        <authorList>
            <person name="Anantharaman K."/>
            <person name="Brown C.T."/>
            <person name="Hug L.A."/>
            <person name="Sharon I."/>
            <person name="Castelle C.J."/>
            <person name="Probst A.J."/>
            <person name="Thomas B.C."/>
            <person name="Singh A."/>
            <person name="Wilkins M.J."/>
            <person name="Karaoz U."/>
            <person name="Brodie E.L."/>
            <person name="Williams K.H."/>
            <person name="Hubbard S.S."/>
            <person name="Banfield J.F."/>
        </authorList>
    </citation>
    <scope>NUCLEOTIDE SEQUENCE [LARGE SCALE GENOMIC DNA]</scope>
</reference>
<gene>
    <name evidence="1" type="ORF">A2817_03255</name>
</gene>
<dbReference type="AlphaFoldDB" id="A0A1F8E919"/>
<protein>
    <submittedName>
        <fullName evidence="1">Uncharacterized protein</fullName>
    </submittedName>
</protein>
<sequence length="235" mass="27752">MSQYIEKYKKNIVIDMRKRGFSYSEIQNSIHIPKSTIAYWLQGIKLTSSQTERLKNKRLETIRANSEKRKLKTQELIKKIKESSAKDINKISKRELWLMGIVLYWRERLLLNNENDLRKGINFMSSDPYLVKLFLKWLQEIGNITKEEIIFDIFLKRNKKEDIDGAINYWSEVSDFPKNNFIHVYFQKIKTRAKAKKALFLGSKLGLLRIRVRASSGLVRQIAGWIKGIQVKLLL</sequence>
<accession>A0A1F8E919</accession>